<reference evidence="1 2" key="1">
    <citation type="journal article" date="2003" name="Nucleic Acids Res.">
        <title>The complete genome sequence and analysis of Corynebacterium diphtheriae NCTC13129.</title>
        <authorList>
            <person name="Cerdeno-Tarraga A.M."/>
            <person name="Efstratiou A."/>
            <person name="Dover L.G."/>
            <person name="Holden M.T.G."/>
            <person name="Pallen M."/>
            <person name="Bentley S.D."/>
            <person name="Besra G.S."/>
            <person name="Churcher C."/>
            <person name="James K.D."/>
            <person name="De Zoysa A."/>
            <person name="Chillingworth T."/>
            <person name="Cronin A."/>
            <person name="Dowd L."/>
            <person name="Feltwell T."/>
            <person name="Hamlin N."/>
            <person name="Holroyd S."/>
            <person name="Jagels K."/>
            <person name="Moule S."/>
            <person name="Quail M.A."/>
            <person name="Rabbinowitsch E."/>
            <person name="Rutherford K."/>
            <person name="Thomson N.R."/>
            <person name="Unwin L."/>
            <person name="Whitehead S."/>
            <person name="Barrell B.G.Parkhill.J."/>
        </authorList>
    </citation>
    <scope>NUCLEOTIDE SEQUENCE [LARGE SCALE GENOMIC DNA]</scope>
    <source>
        <strain evidence="2">ATCC 700971 / NCTC 13129 / Biotype gravis</strain>
    </source>
</reference>
<protein>
    <submittedName>
        <fullName evidence="1">Membrane protein</fullName>
    </submittedName>
</protein>
<dbReference type="AlphaFoldDB" id="Q6NIQ0"/>
<gene>
    <name evidence="1" type="ordered locus">DIP0718</name>
</gene>
<proteinExistence type="predicted"/>
<dbReference type="EMBL" id="BX248356">
    <property type="protein sequence ID" value="CAE49240.1"/>
    <property type="molecule type" value="Genomic_DNA"/>
</dbReference>
<sequence>MKYRSHNIIVCSLIPPQLPLKARHIPAKIPSSPPVRIVELP</sequence>
<keyword evidence="2" id="KW-1185">Reference proteome</keyword>
<dbReference type="Proteomes" id="UP000002198">
    <property type="component" value="Chromosome"/>
</dbReference>
<evidence type="ECO:0000313" key="1">
    <source>
        <dbReference type="EMBL" id="CAE49240.1"/>
    </source>
</evidence>
<dbReference type="KEGG" id="cdi:DIP0718"/>
<dbReference type="STRING" id="257309.DIP0718"/>
<name>Q6NIQ0_CORDI</name>
<organism evidence="1 2">
    <name type="scientific">Corynebacterium diphtheriae (strain ATCC 700971 / NCTC 13129 / Biotype gravis)</name>
    <dbReference type="NCBI Taxonomy" id="257309"/>
    <lineage>
        <taxon>Bacteria</taxon>
        <taxon>Bacillati</taxon>
        <taxon>Actinomycetota</taxon>
        <taxon>Actinomycetes</taxon>
        <taxon>Mycobacteriales</taxon>
        <taxon>Corynebacteriaceae</taxon>
        <taxon>Corynebacterium</taxon>
    </lineage>
</organism>
<accession>Q6NIQ0</accession>
<dbReference type="HOGENOM" id="CLU_3268661_0_0_11"/>
<evidence type="ECO:0000313" key="2">
    <source>
        <dbReference type="Proteomes" id="UP000002198"/>
    </source>
</evidence>